<feature type="compositionally biased region" description="Low complexity" evidence="1">
    <location>
        <begin position="50"/>
        <end position="63"/>
    </location>
</feature>
<organism evidence="3 4">
    <name type="scientific">Sporosarcina soli</name>
    <dbReference type="NCBI Taxonomy" id="334736"/>
    <lineage>
        <taxon>Bacteria</taxon>
        <taxon>Bacillati</taxon>
        <taxon>Bacillota</taxon>
        <taxon>Bacilli</taxon>
        <taxon>Bacillales</taxon>
        <taxon>Caryophanaceae</taxon>
        <taxon>Sporosarcina</taxon>
    </lineage>
</organism>
<dbReference type="InterPro" id="IPR014247">
    <property type="entry name" value="Spore_lipoprot_YhcN/YlaJ"/>
</dbReference>
<evidence type="ECO:0000256" key="1">
    <source>
        <dbReference type="SAM" id="MobiDB-lite"/>
    </source>
</evidence>
<feature type="compositionally biased region" description="Polar residues" evidence="1">
    <location>
        <begin position="29"/>
        <end position="46"/>
    </location>
</feature>
<dbReference type="PROSITE" id="PS51257">
    <property type="entry name" value="PROKAR_LIPOPROTEIN"/>
    <property type="match status" value="1"/>
</dbReference>
<feature type="chain" id="PRO_5046674774" evidence="2">
    <location>
        <begin position="21"/>
        <end position="175"/>
    </location>
</feature>
<evidence type="ECO:0000313" key="4">
    <source>
        <dbReference type="Proteomes" id="UP001596109"/>
    </source>
</evidence>
<feature type="signal peptide" evidence="2">
    <location>
        <begin position="1"/>
        <end position="20"/>
    </location>
</feature>
<accession>A0ABW0TIT1</accession>
<keyword evidence="2" id="KW-0732">Signal</keyword>
<name>A0ABW0TIT1_9BACL</name>
<comment type="caution">
    <text evidence="3">The sequence shown here is derived from an EMBL/GenBank/DDBJ whole genome shotgun (WGS) entry which is preliminary data.</text>
</comment>
<dbReference type="RefSeq" id="WP_381431524.1">
    <property type="nucleotide sequence ID" value="NZ_JBHSNO010000005.1"/>
</dbReference>
<dbReference type="Proteomes" id="UP001596109">
    <property type="component" value="Unassembled WGS sequence"/>
</dbReference>
<evidence type="ECO:0000313" key="3">
    <source>
        <dbReference type="EMBL" id="MFC5588320.1"/>
    </source>
</evidence>
<reference evidence="4" key="1">
    <citation type="journal article" date="2019" name="Int. J. Syst. Evol. Microbiol.">
        <title>The Global Catalogue of Microorganisms (GCM) 10K type strain sequencing project: providing services to taxonomists for standard genome sequencing and annotation.</title>
        <authorList>
            <consortium name="The Broad Institute Genomics Platform"/>
            <consortium name="The Broad Institute Genome Sequencing Center for Infectious Disease"/>
            <person name="Wu L."/>
            <person name="Ma J."/>
        </authorList>
    </citation>
    <scope>NUCLEOTIDE SEQUENCE [LARGE SCALE GENOMIC DNA]</scope>
    <source>
        <strain evidence="4">CGMCC 4.1434</strain>
    </source>
</reference>
<gene>
    <name evidence="3" type="ORF">ACFPRA_05460</name>
</gene>
<dbReference type="InterPro" id="IPR019076">
    <property type="entry name" value="Spore_lipoprot_YhcN/YlaJ-like"/>
</dbReference>
<evidence type="ECO:0000256" key="2">
    <source>
        <dbReference type="SAM" id="SignalP"/>
    </source>
</evidence>
<protein>
    <submittedName>
        <fullName evidence="3">YhcN/YlaJ family sporulation lipoprotein</fullName>
    </submittedName>
</protein>
<proteinExistence type="predicted"/>
<dbReference type="NCBIfam" id="TIGR02898">
    <property type="entry name" value="spore_YhcN_YlaJ"/>
    <property type="match status" value="1"/>
</dbReference>
<feature type="region of interest" description="Disordered" evidence="1">
    <location>
        <begin position="28"/>
        <end position="63"/>
    </location>
</feature>
<keyword evidence="3" id="KW-0449">Lipoprotein</keyword>
<dbReference type="Pfam" id="PF09580">
    <property type="entry name" value="Spore_YhcN_YlaJ"/>
    <property type="match status" value="1"/>
</dbReference>
<keyword evidence="4" id="KW-1185">Reference proteome</keyword>
<sequence length="175" mass="19308">MKKMLQIPMALLLIFLLVGCATNKKDNNDAVTNDQNANVETNTTDKQVNEDNANNNASNDMNATNDHKIEVADQVADDVAGMEEVESANVLVTNANAYVAVVLKEGVEGTEELENKIAEHVRKGNQDFNNVYVSTNPDFVKQTTDYGEKIRAGEPVEGFFEEFSDAVRRVFPDAH</sequence>
<dbReference type="EMBL" id="JBHSNO010000005">
    <property type="protein sequence ID" value="MFC5588320.1"/>
    <property type="molecule type" value="Genomic_DNA"/>
</dbReference>